<dbReference type="NCBIfam" id="NF033551">
    <property type="entry name" value="transpos_IS1182"/>
    <property type="match status" value="1"/>
</dbReference>
<sequence>MSIIRQESLFDLQDLYDLEPTQRFDAIFSAIDIQPILTVVSKKSRFGPPVKLNYAAMIYSLVIRISERIPFIKDLVHRLKHDFIFRLDCGFLVSDHVPSEAAFSRLITQISESDVLERVQETLLLQAISEGFITDDTVAIDATHIEARDQAPAKEEKPKSEPKKRGRKSKEEHEKWILEKAEKEANLSLYEKPIEAQLNVSLNDLRTLVPNDPKWGIKKNSEGKNTFWFGYKGHLAVGTKSQYILQSLFSSGSLNDGKAAIPLLKGIQERLPSLVIRFGTLDAGYDYVPIYEQIYRMKAQSVIAYNKKNESDPIGFDKYFAPTCVREHSYQYDSFDSKYETIKYTRPKECRDCPLAKDSLCQKVYKVKITTDLRRYTAPARGSKKWKDIYKQRTAVERVNAYLKEYFQLNQIRYRTGKRAKVHFDLVHLVYNASKLACDRLSVQTKLLNQAA</sequence>
<dbReference type="InterPro" id="IPR047629">
    <property type="entry name" value="IS1182_transpos"/>
</dbReference>
<dbReference type="GO" id="GO:0003677">
    <property type="term" value="F:DNA binding"/>
    <property type="evidence" value="ECO:0007669"/>
    <property type="project" value="InterPro"/>
</dbReference>
<evidence type="ECO:0000259" key="2">
    <source>
        <dbReference type="Pfam" id="PF01609"/>
    </source>
</evidence>
<dbReference type="EMBL" id="JAUSUC010000001">
    <property type="protein sequence ID" value="MDQ0213615.1"/>
    <property type="molecule type" value="Genomic_DNA"/>
</dbReference>
<feature type="domain" description="Transposase IS4-like" evidence="2">
    <location>
        <begin position="136"/>
        <end position="432"/>
    </location>
</feature>
<evidence type="ECO:0000313" key="4">
    <source>
        <dbReference type="EMBL" id="MDQ0213615.1"/>
    </source>
</evidence>
<protein>
    <submittedName>
        <fullName evidence="4">Transposase</fullName>
    </submittedName>
</protein>
<gene>
    <name evidence="4" type="ORF">J2S13_000009</name>
</gene>
<dbReference type="PANTHER" id="PTHR35604:SF2">
    <property type="entry name" value="TRANSPOSASE INSH FOR INSERTION SEQUENCE ELEMENT IS5A-RELATED"/>
    <property type="match status" value="1"/>
</dbReference>
<feature type="domain" description="Transposase InsH N-terminal" evidence="3">
    <location>
        <begin position="16"/>
        <end position="107"/>
    </location>
</feature>
<evidence type="ECO:0000313" key="5">
    <source>
        <dbReference type="Proteomes" id="UP001237207"/>
    </source>
</evidence>
<dbReference type="RefSeq" id="WP_307255605.1">
    <property type="nucleotide sequence ID" value="NZ_JAUSUC010000001.1"/>
</dbReference>
<dbReference type="PANTHER" id="PTHR35604">
    <property type="entry name" value="TRANSPOSASE INSH FOR INSERTION SEQUENCE ELEMENT IS5A-RELATED"/>
    <property type="match status" value="1"/>
</dbReference>
<accession>A0AAJ1WHH5</accession>
<feature type="region of interest" description="Disordered" evidence="1">
    <location>
        <begin position="145"/>
        <end position="173"/>
    </location>
</feature>
<dbReference type="GO" id="GO:0004803">
    <property type="term" value="F:transposase activity"/>
    <property type="evidence" value="ECO:0007669"/>
    <property type="project" value="InterPro"/>
</dbReference>
<dbReference type="AlphaFoldDB" id="A0AAJ1WHH5"/>
<reference evidence="4" key="1">
    <citation type="submission" date="2023-07" db="EMBL/GenBank/DDBJ databases">
        <title>Genomic Encyclopedia of Type Strains, Phase IV (KMG-IV): sequencing the most valuable type-strain genomes for metagenomic binning, comparative biology and taxonomic classification.</title>
        <authorList>
            <person name="Goeker M."/>
        </authorList>
    </citation>
    <scope>NUCLEOTIDE SEQUENCE</scope>
    <source>
        <strain evidence="4">DSM 23947</strain>
    </source>
</reference>
<dbReference type="InterPro" id="IPR002559">
    <property type="entry name" value="Transposase_11"/>
</dbReference>
<dbReference type="GO" id="GO:0006313">
    <property type="term" value="P:DNA transposition"/>
    <property type="evidence" value="ECO:0007669"/>
    <property type="project" value="InterPro"/>
</dbReference>
<organism evidence="4 5">
    <name type="scientific">Oikeobacillus pervagus</name>
    <dbReference type="NCBI Taxonomy" id="1325931"/>
    <lineage>
        <taxon>Bacteria</taxon>
        <taxon>Bacillati</taxon>
        <taxon>Bacillota</taxon>
        <taxon>Bacilli</taxon>
        <taxon>Bacillales</taxon>
        <taxon>Bacillaceae</taxon>
        <taxon>Oikeobacillus</taxon>
    </lineage>
</organism>
<evidence type="ECO:0000256" key="1">
    <source>
        <dbReference type="SAM" id="MobiDB-lite"/>
    </source>
</evidence>
<dbReference type="Pfam" id="PF01609">
    <property type="entry name" value="DDE_Tnp_1"/>
    <property type="match status" value="1"/>
</dbReference>
<dbReference type="InterPro" id="IPR008490">
    <property type="entry name" value="Transposase_InsH_N"/>
</dbReference>
<dbReference type="Proteomes" id="UP001237207">
    <property type="component" value="Unassembled WGS sequence"/>
</dbReference>
<name>A0AAJ1WHH5_9BACI</name>
<comment type="caution">
    <text evidence="4">The sequence shown here is derived from an EMBL/GenBank/DDBJ whole genome shotgun (WGS) entry which is preliminary data.</text>
</comment>
<proteinExistence type="predicted"/>
<dbReference type="Pfam" id="PF05598">
    <property type="entry name" value="DUF772"/>
    <property type="match status" value="1"/>
</dbReference>
<keyword evidence="5" id="KW-1185">Reference proteome</keyword>
<evidence type="ECO:0000259" key="3">
    <source>
        <dbReference type="Pfam" id="PF05598"/>
    </source>
</evidence>